<dbReference type="AlphaFoldDB" id="A0A9D9DLZ6"/>
<accession>A0A9D9DLZ6</accession>
<keyword evidence="4" id="KW-0031">Aminopeptidase</keyword>
<dbReference type="GO" id="GO:0008239">
    <property type="term" value="F:dipeptidyl-peptidase activity"/>
    <property type="evidence" value="ECO:0007669"/>
    <property type="project" value="TreeGrafter"/>
</dbReference>
<evidence type="ECO:0000313" key="4">
    <source>
        <dbReference type="EMBL" id="MBO8429522.1"/>
    </source>
</evidence>
<name>A0A9D9DLZ6_9BACT</name>
<comment type="caution">
    <text evidence="4">The sequence shown here is derived from an EMBL/GenBank/DDBJ whole genome shotgun (WGS) entry which is preliminary data.</text>
</comment>
<gene>
    <name evidence="4" type="ORF">IAC68_06300</name>
</gene>
<reference evidence="4" key="1">
    <citation type="submission" date="2020-10" db="EMBL/GenBank/DDBJ databases">
        <authorList>
            <person name="Gilroy R."/>
        </authorList>
    </citation>
    <scope>NUCLEOTIDE SEQUENCE</scope>
    <source>
        <strain evidence="4">15467</strain>
    </source>
</reference>
<dbReference type="PANTHER" id="PTHR11010">
    <property type="entry name" value="PROTEASE S28 PRO-X CARBOXYPEPTIDASE-RELATED"/>
    <property type="match status" value="1"/>
</dbReference>
<evidence type="ECO:0000313" key="5">
    <source>
        <dbReference type="Proteomes" id="UP000823635"/>
    </source>
</evidence>
<dbReference type="SUPFAM" id="SSF53474">
    <property type="entry name" value="alpha/beta-Hydrolases"/>
    <property type="match status" value="1"/>
</dbReference>
<protein>
    <submittedName>
        <fullName evidence="4">Aminopeptidase</fullName>
    </submittedName>
</protein>
<dbReference type="InterPro" id="IPR029058">
    <property type="entry name" value="AB_hydrolase_fold"/>
</dbReference>
<proteinExistence type="predicted"/>
<keyword evidence="3" id="KW-0378">Hydrolase</keyword>
<sequence>MQIATRILGASFALFFLVSTTICAGGTEKSLEQQIAMAADRCGLEVSGFREGRMSDLPIFDKYSRKIIFFIEQPVDHTDPAAGTFLQKVVLMHCGYENPTLLVTEGYNSRGEAPGYGNELSDLFNTNIVEVEHRYFGSSIPFMQNDSSITFDTLDWDYMTAKNEAADLHNVTRLLKEIYKGKWIASGISKGGQTAMFYTAYYPEDIDISVPYVGPVCYAKEDGRHEPFLAKRAGTRHDREILREFQKEFLKRRSGIEPMLERLTKEKGYTYRVCLSKIYDFCVLELPFAFWQWGYTTDIVPDPAHATDQEMFDFLLKISGPEYFAEGSEQDPFFVQAAKELGYYGYDTGPFRGLLVTKNAENYLDSLFLPKQQFKFDKYLYKDINRFLDTTSSKMLFIYGEYDPWSAVMPVGPVKNEKLKDKGRGRNTMFLFIDPKGSHRARIGTLPEKMQKEAVETIRKWLEEE</sequence>
<dbReference type="Gene3D" id="3.40.50.1820">
    <property type="entry name" value="alpha/beta hydrolase"/>
    <property type="match status" value="2"/>
</dbReference>
<dbReference type="EMBL" id="JADINB010000136">
    <property type="protein sequence ID" value="MBO8429522.1"/>
    <property type="molecule type" value="Genomic_DNA"/>
</dbReference>
<organism evidence="4 5">
    <name type="scientific">Candidatus Egerieousia excrementavium</name>
    <dbReference type="NCBI Taxonomy" id="2840778"/>
    <lineage>
        <taxon>Bacteria</taxon>
        <taxon>Pseudomonadati</taxon>
        <taxon>Bacteroidota</taxon>
        <taxon>Bacteroidia</taxon>
        <taxon>Bacteroidales</taxon>
        <taxon>Candidatus Egerieousia</taxon>
    </lineage>
</organism>
<dbReference type="Pfam" id="PF05576">
    <property type="entry name" value="Peptidase_S37"/>
    <property type="match status" value="1"/>
</dbReference>
<dbReference type="PANTHER" id="PTHR11010:SF38">
    <property type="entry name" value="LYSOSOMAL PRO-X CARBOXYPEPTIDASE"/>
    <property type="match status" value="1"/>
</dbReference>
<evidence type="ECO:0000256" key="2">
    <source>
        <dbReference type="ARBA" id="ARBA00022729"/>
    </source>
</evidence>
<evidence type="ECO:0000256" key="1">
    <source>
        <dbReference type="ARBA" id="ARBA00022670"/>
    </source>
</evidence>
<reference evidence="4" key="2">
    <citation type="journal article" date="2021" name="PeerJ">
        <title>Extensive microbial diversity within the chicken gut microbiome revealed by metagenomics and culture.</title>
        <authorList>
            <person name="Gilroy R."/>
            <person name="Ravi A."/>
            <person name="Getino M."/>
            <person name="Pursley I."/>
            <person name="Horton D.L."/>
            <person name="Alikhan N.F."/>
            <person name="Baker D."/>
            <person name="Gharbi K."/>
            <person name="Hall N."/>
            <person name="Watson M."/>
            <person name="Adriaenssens E.M."/>
            <person name="Foster-Nyarko E."/>
            <person name="Jarju S."/>
            <person name="Secka A."/>
            <person name="Antonio M."/>
            <person name="Oren A."/>
            <person name="Chaudhuri R.R."/>
            <person name="La Ragione R."/>
            <person name="Hildebrand F."/>
            <person name="Pallen M.J."/>
        </authorList>
    </citation>
    <scope>NUCLEOTIDE SEQUENCE</scope>
    <source>
        <strain evidence="4">15467</strain>
    </source>
</reference>
<evidence type="ECO:0000256" key="3">
    <source>
        <dbReference type="ARBA" id="ARBA00022801"/>
    </source>
</evidence>
<dbReference type="InterPro" id="IPR008761">
    <property type="entry name" value="Peptidase_S37"/>
</dbReference>
<keyword evidence="2" id="KW-0732">Signal</keyword>
<dbReference type="GO" id="GO:0004177">
    <property type="term" value="F:aminopeptidase activity"/>
    <property type="evidence" value="ECO:0007669"/>
    <property type="project" value="UniProtKB-KW"/>
</dbReference>
<dbReference type="Proteomes" id="UP000823635">
    <property type="component" value="Unassembled WGS sequence"/>
</dbReference>
<dbReference type="GO" id="GO:0006508">
    <property type="term" value="P:proteolysis"/>
    <property type="evidence" value="ECO:0007669"/>
    <property type="project" value="UniProtKB-KW"/>
</dbReference>
<keyword evidence="1" id="KW-0645">Protease</keyword>